<dbReference type="RefSeq" id="WP_344262751.1">
    <property type="nucleotide sequence ID" value="NZ_BAAAMJ010000031.1"/>
</dbReference>
<keyword evidence="4" id="KW-1185">Reference proteome</keyword>
<evidence type="ECO:0000313" key="4">
    <source>
        <dbReference type="Proteomes" id="UP001501303"/>
    </source>
</evidence>
<dbReference type="Proteomes" id="UP001501303">
    <property type="component" value="Unassembled WGS sequence"/>
</dbReference>
<keyword evidence="2" id="KW-0472">Membrane</keyword>
<dbReference type="EMBL" id="BAAAMJ010000031">
    <property type="protein sequence ID" value="GAA1920459.1"/>
    <property type="molecule type" value="Genomic_DNA"/>
</dbReference>
<feature type="compositionally biased region" description="Low complexity" evidence="1">
    <location>
        <begin position="34"/>
        <end position="49"/>
    </location>
</feature>
<proteinExistence type="predicted"/>
<evidence type="ECO:0008006" key="5">
    <source>
        <dbReference type="Google" id="ProtNLM"/>
    </source>
</evidence>
<keyword evidence="2" id="KW-1133">Transmembrane helix</keyword>
<organism evidence="3 4">
    <name type="scientific">Streptomyces sodiiphilus</name>
    <dbReference type="NCBI Taxonomy" id="226217"/>
    <lineage>
        <taxon>Bacteria</taxon>
        <taxon>Bacillati</taxon>
        <taxon>Actinomycetota</taxon>
        <taxon>Actinomycetes</taxon>
        <taxon>Kitasatosporales</taxon>
        <taxon>Streptomycetaceae</taxon>
        <taxon>Streptomyces</taxon>
    </lineage>
</organism>
<feature type="transmembrane region" description="Helical" evidence="2">
    <location>
        <begin position="12"/>
        <end position="30"/>
    </location>
</feature>
<comment type="caution">
    <text evidence="3">The sequence shown here is derived from an EMBL/GenBank/DDBJ whole genome shotgun (WGS) entry which is preliminary data.</text>
</comment>
<reference evidence="3 4" key="1">
    <citation type="journal article" date="2019" name="Int. J. Syst. Evol. Microbiol.">
        <title>The Global Catalogue of Microorganisms (GCM) 10K type strain sequencing project: providing services to taxonomists for standard genome sequencing and annotation.</title>
        <authorList>
            <consortium name="The Broad Institute Genomics Platform"/>
            <consortium name="The Broad Institute Genome Sequencing Center for Infectious Disease"/>
            <person name="Wu L."/>
            <person name="Ma J."/>
        </authorList>
    </citation>
    <scope>NUCLEOTIDE SEQUENCE [LARGE SCALE GENOMIC DNA]</scope>
    <source>
        <strain evidence="3 4">JCM 13581</strain>
    </source>
</reference>
<evidence type="ECO:0000313" key="3">
    <source>
        <dbReference type="EMBL" id="GAA1920459.1"/>
    </source>
</evidence>
<sequence length="204" mass="20874">MARSTSGSRPGTFVAALTAVALAVVGWFAYQAAASPDRPRAAAPAESPSGTGEADETDLGEKDEPGGEDPGAEPVLPADSGEGARIVYSLTQQRVWLVDAAEDGLGEEILRTYPVHPSTVLPEPGEYAVTSTAEQITGSDGVPVEHVVVFASVDGVVIGFSASLDGSLPDPDSTERTGGIRQSREDGAAMWELAGAGFPVVVVP</sequence>
<name>A0ABN2PIT0_9ACTN</name>
<evidence type="ECO:0000256" key="2">
    <source>
        <dbReference type="SAM" id="Phobius"/>
    </source>
</evidence>
<evidence type="ECO:0000256" key="1">
    <source>
        <dbReference type="SAM" id="MobiDB-lite"/>
    </source>
</evidence>
<gene>
    <name evidence="3" type="ORF">GCM10009716_31320</name>
</gene>
<keyword evidence="2" id="KW-0812">Transmembrane</keyword>
<feature type="region of interest" description="Disordered" evidence="1">
    <location>
        <begin position="34"/>
        <end position="80"/>
    </location>
</feature>
<accession>A0ABN2PIT0</accession>
<protein>
    <recommendedName>
        <fullName evidence="5">L,D-transpeptidase</fullName>
    </recommendedName>
</protein>